<dbReference type="Pfam" id="PF07521">
    <property type="entry name" value="RMMBL"/>
    <property type="match status" value="1"/>
</dbReference>
<gene>
    <name evidence="13" type="ORF">WMSIL1_LOCUS10275</name>
</gene>
<organism evidence="13 14">
    <name type="scientific">Hymenolepis diminuta</name>
    <name type="common">Rat tapeworm</name>
    <dbReference type="NCBI Taxonomy" id="6216"/>
    <lineage>
        <taxon>Eukaryota</taxon>
        <taxon>Metazoa</taxon>
        <taxon>Spiralia</taxon>
        <taxon>Lophotrochozoa</taxon>
        <taxon>Platyhelminthes</taxon>
        <taxon>Cestoda</taxon>
        <taxon>Eucestoda</taxon>
        <taxon>Cyclophyllidea</taxon>
        <taxon>Hymenolepididae</taxon>
        <taxon>Hymenolepis</taxon>
    </lineage>
</organism>
<dbReference type="AlphaFoldDB" id="A0A564YX54"/>
<evidence type="ECO:0000256" key="2">
    <source>
        <dbReference type="ARBA" id="ARBA00004123"/>
    </source>
</evidence>
<evidence type="ECO:0000256" key="6">
    <source>
        <dbReference type="ARBA" id="ARBA00022490"/>
    </source>
</evidence>
<evidence type="ECO:0000313" key="14">
    <source>
        <dbReference type="Proteomes" id="UP000321570"/>
    </source>
</evidence>
<dbReference type="Gene3D" id="3.60.15.10">
    <property type="entry name" value="Ribonuclease Z/Hydroxyacylglutathione hydrolase-like"/>
    <property type="match status" value="1"/>
</dbReference>
<dbReference type="GO" id="GO:0005737">
    <property type="term" value="C:cytoplasm"/>
    <property type="evidence" value="ECO:0007669"/>
    <property type="project" value="UniProtKB-SubCell"/>
</dbReference>
<evidence type="ECO:0000256" key="8">
    <source>
        <dbReference type="ARBA" id="ARBA00022801"/>
    </source>
</evidence>
<feature type="domain" description="Metallo-beta-lactamase" evidence="11">
    <location>
        <begin position="19"/>
        <end position="227"/>
    </location>
</feature>
<comment type="cofactor">
    <cofactor evidence="1">
        <name>Zn(2+)</name>
        <dbReference type="ChEBI" id="CHEBI:29105"/>
    </cofactor>
</comment>
<dbReference type="Pfam" id="PF10996">
    <property type="entry name" value="Beta-Casp"/>
    <property type="match status" value="1"/>
</dbReference>
<evidence type="ECO:0000256" key="1">
    <source>
        <dbReference type="ARBA" id="ARBA00001947"/>
    </source>
</evidence>
<dbReference type="GO" id="GO:0016787">
    <property type="term" value="F:hydrolase activity"/>
    <property type="evidence" value="ECO:0007669"/>
    <property type="project" value="UniProtKB-KW"/>
</dbReference>
<dbReference type="Pfam" id="PF16661">
    <property type="entry name" value="Lactamase_B_6"/>
    <property type="match status" value="1"/>
</dbReference>
<dbReference type="SUPFAM" id="SSF56281">
    <property type="entry name" value="Metallo-hydrolase/oxidoreductase"/>
    <property type="match status" value="1"/>
</dbReference>
<reference evidence="13 14" key="1">
    <citation type="submission" date="2019-07" db="EMBL/GenBank/DDBJ databases">
        <authorList>
            <person name="Jastrzebski P J."/>
            <person name="Paukszto L."/>
            <person name="Jastrzebski P J."/>
        </authorList>
    </citation>
    <scope>NUCLEOTIDE SEQUENCE [LARGE SCALE GENOMIC DNA]</scope>
    <source>
        <strain evidence="13 14">WMS-il1</strain>
    </source>
</reference>
<dbReference type="SMART" id="SM00849">
    <property type="entry name" value="Lactamase_B"/>
    <property type="match status" value="1"/>
</dbReference>
<evidence type="ECO:0000256" key="9">
    <source>
        <dbReference type="ARBA" id="ARBA00022833"/>
    </source>
</evidence>
<evidence type="ECO:0000259" key="11">
    <source>
        <dbReference type="SMART" id="SM00849"/>
    </source>
</evidence>
<dbReference type="GO" id="GO:0046872">
    <property type="term" value="F:metal ion binding"/>
    <property type="evidence" value="ECO:0007669"/>
    <property type="project" value="UniProtKB-KW"/>
</dbReference>
<proteinExistence type="inferred from homology"/>
<dbReference type="GO" id="GO:0016180">
    <property type="term" value="P:snRNA processing"/>
    <property type="evidence" value="ECO:0007669"/>
    <property type="project" value="TreeGrafter"/>
</dbReference>
<dbReference type="InterPro" id="IPR022712">
    <property type="entry name" value="Beta_Casp"/>
</dbReference>
<dbReference type="InterPro" id="IPR050698">
    <property type="entry name" value="MBL"/>
</dbReference>
<accession>A0A564YX54</accession>
<keyword evidence="8" id="KW-0378">Hydrolase</keyword>
<dbReference type="FunFam" id="3.40.50.10890:FF:000002">
    <property type="entry name" value="Integrator complex subunit 11"/>
    <property type="match status" value="1"/>
</dbReference>
<comment type="similarity">
    <text evidence="4">Belongs to the metallo-beta-lactamase superfamily. RNA-metabolizing metallo-beta-lactamase-like family. INTS11 subfamily.</text>
</comment>
<evidence type="ECO:0000256" key="3">
    <source>
        <dbReference type="ARBA" id="ARBA00004496"/>
    </source>
</evidence>
<dbReference type="InterPro" id="IPR001279">
    <property type="entry name" value="Metallo-B-lactamas"/>
</dbReference>
<sequence length="601" mass="67679">MNYSGDIRVIPLGAGQQVGRSCILVSAEGRNIMLDCGMHMGYTDERRFPDFSFISNKNDLTEYLSCVIISHFHLDHVGALPYMTEVVGYNGPIYMTHPTKAICPILLNDFRRLMDKRSEQSLFSAEMIDRCMKKVTCVYLHQSVQVDDTIEIQAYYAGHVLGAAMFHIKIGDKSIFYTGDYNMTADRHLGAAWCPRIRPDLLITETTYATTIRDSKRAREREFLEKIHSCLDNGGKVLIPVFALGRVQELSILLESYWERMNLSYPIYFSHGMAEKATNLYKLFISWTNQRIKEIFVERNPFDYKHIELLSQNVPDKPGPKVVFATPGMLHGGQSFAIFRKWAHDPKNMVVFPGFCISGTVGYKVLNGAEYIDCEEGRVPVNLRVEYLSFSAHADARGIMQLISYCRPGHVLLVHGESGKMDFLRKRIEEETGIPCSMPANGEIAFITPRPKFTVLAPAEMVKKFVDENSIARKGLNPDIFRGGIVINGDGSEAVLLNREDALQSVGLSDHAMLFTSVHAFTSMESIPVLVKRISLVCQELVQKGDIETDDSGLTISRDIAIDIEEDDAVNFVLRITYSLKDEELGAKLFSKLKDALPHDK</sequence>
<dbReference type="EMBL" id="CABIJS010000444">
    <property type="protein sequence ID" value="VUZ51746.1"/>
    <property type="molecule type" value="Genomic_DNA"/>
</dbReference>
<dbReference type="Proteomes" id="UP000321570">
    <property type="component" value="Unassembled WGS sequence"/>
</dbReference>
<keyword evidence="10" id="KW-0539">Nucleus</keyword>
<keyword evidence="9" id="KW-0862">Zinc</keyword>
<protein>
    <recommendedName>
        <fullName evidence="5">Integrator complex subunit 11</fullName>
    </recommendedName>
</protein>
<dbReference type="PANTHER" id="PTHR11203:SF37">
    <property type="entry name" value="INTEGRATOR COMPLEX SUBUNIT 11"/>
    <property type="match status" value="1"/>
</dbReference>
<dbReference type="InterPro" id="IPR041897">
    <property type="entry name" value="INTS11-like_MBL-fold"/>
</dbReference>
<dbReference type="PANTHER" id="PTHR11203">
    <property type="entry name" value="CLEAVAGE AND POLYADENYLATION SPECIFICITY FACTOR FAMILY MEMBER"/>
    <property type="match status" value="1"/>
</dbReference>
<comment type="subcellular location">
    <subcellularLocation>
        <location evidence="3">Cytoplasm</location>
    </subcellularLocation>
    <subcellularLocation>
        <location evidence="2">Nucleus</location>
    </subcellularLocation>
</comment>
<feature type="domain" description="Beta-Casp" evidence="12">
    <location>
        <begin position="247"/>
        <end position="365"/>
    </location>
</feature>
<evidence type="ECO:0000259" key="12">
    <source>
        <dbReference type="SMART" id="SM01027"/>
    </source>
</evidence>
<dbReference type="Gene3D" id="3.40.50.10890">
    <property type="match status" value="1"/>
</dbReference>
<dbReference type="GO" id="GO:0004521">
    <property type="term" value="F:RNA endonuclease activity"/>
    <property type="evidence" value="ECO:0007669"/>
    <property type="project" value="TreeGrafter"/>
</dbReference>
<keyword evidence="7" id="KW-0479">Metal-binding</keyword>
<dbReference type="GO" id="GO:0005634">
    <property type="term" value="C:nucleus"/>
    <property type="evidence" value="ECO:0007669"/>
    <property type="project" value="UniProtKB-SubCell"/>
</dbReference>
<evidence type="ECO:0000313" key="13">
    <source>
        <dbReference type="EMBL" id="VUZ51746.1"/>
    </source>
</evidence>
<keyword evidence="6" id="KW-0963">Cytoplasm</keyword>
<dbReference type="SMART" id="SM01027">
    <property type="entry name" value="Beta-Casp"/>
    <property type="match status" value="1"/>
</dbReference>
<dbReference type="InterPro" id="IPR011108">
    <property type="entry name" value="RMMBL"/>
</dbReference>
<dbReference type="InterPro" id="IPR036866">
    <property type="entry name" value="RibonucZ/Hydroxyglut_hydro"/>
</dbReference>
<evidence type="ECO:0000256" key="5">
    <source>
        <dbReference type="ARBA" id="ARBA00016810"/>
    </source>
</evidence>
<dbReference type="CDD" id="cd16291">
    <property type="entry name" value="INTS11-like_MBL-fold"/>
    <property type="match status" value="1"/>
</dbReference>
<keyword evidence="14" id="KW-1185">Reference proteome</keyword>
<evidence type="ECO:0000256" key="10">
    <source>
        <dbReference type="ARBA" id="ARBA00023242"/>
    </source>
</evidence>
<name>A0A564YX54_HYMDI</name>
<evidence type="ECO:0000256" key="4">
    <source>
        <dbReference type="ARBA" id="ARBA00007093"/>
    </source>
</evidence>
<evidence type="ECO:0000256" key="7">
    <source>
        <dbReference type="ARBA" id="ARBA00022723"/>
    </source>
</evidence>
<dbReference type="FunFam" id="3.60.15.10:FF:000028">
    <property type="entry name" value="Integrator complex subunit 11 isoform X3"/>
    <property type="match status" value="1"/>
</dbReference>